<feature type="transmembrane region" description="Helical" evidence="1">
    <location>
        <begin position="87"/>
        <end position="108"/>
    </location>
</feature>
<keyword evidence="1" id="KW-0812">Transmembrane</keyword>
<accession>A0A1C5HIF7</accession>
<dbReference type="EMBL" id="LT607750">
    <property type="protein sequence ID" value="SCG45764.1"/>
    <property type="molecule type" value="Genomic_DNA"/>
</dbReference>
<protein>
    <submittedName>
        <fullName evidence="2">Uncharacterized protein</fullName>
    </submittedName>
</protein>
<reference evidence="2 3" key="1">
    <citation type="submission" date="2016-06" db="EMBL/GenBank/DDBJ databases">
        <authorList>
            <person name="Kjaerup R.B."/>
            <person name="Dalgaard T.S."/>
            <person name="Juul-Madsen H.R."/>
        </authorList>
    </citation>
    <scope>NUCLEOTIDE SEQUENCE [LARGE SCALE GENOMIC DNA]</scope>
    <source>
        <strain evidence="2 3">DSM 43904</strain>
    </source>
</reference>
<evidence type="ECO:0000313" key="2">
    <source>
        <dbReference type="EMBL" id="SCG45764.1"/>
    </source>
</evidence>
<sequence>MSPDASWVQWLVIVAALVQSTAAVIQISQGRRQPGSRTAAAKPAVPVDDVLRVGVVTIVLGVMAIYAAPRVAALGLDHTAENLYETVLIVISCAGPFAAVTTILLALAKVFEKEETPTDALVHSLAAVAATGVLIMEVAMLTSGT</sequence>
<evidence type="ECO:0000313" key="3">
    <source>
        <dbReference type="Proteomes" id="UP000198217"/>
    </source>
</evidence>
<proteinExistence type="predicted"/>
<gene>
    <name evidence="2" type="ORF">GA0070609_1676</name>
</gene>
<dbReference type="RefSeq" id="WP_088993274.1">
    <property type="nucleotide sequence ID" value="NZ_LT607750.1"/>
</dbReference>
<name>A0A1C5HIF7_9ACTN</name>
<dbReference type="AlphaFoldDB" id="A0A1C5HIF7"/>
<feature type="transmembrane region" description="Helical" evidence="1">
    <location>
        <begin position="6"/>
        <end position="28"/>
    </location>
</feature>
<keyword evidence="3" id="KW-1185">Reference proteome</keyword>
<keyword evidence="1" id="KW-0472">Membrane</keyword>
<feature type="transmembrane region" description="Helical" evidence="1">
    <location>
        <begin position="120"/>
        <end position="141"/>
    </location>
</feature>
<organism evidence="2 3">
    <name type="scientific">Micromonospora echinaurantiaca</name>
    <dbReference type="NCBI Taxonomy" id="47857"/>
    <lineage>
        <taxon>Bacteria</taxon>
        <taxon>Bacillati</taxon>
        <taxon>Actinomycetota</taxon>
        <taxon>Actinomycetes</taxon>
        <taxon>Micromonosporales</taxon>
        <taxon>Micromonosporaceae</taxon>
        <taxon>Micromonospora</taxon>
    </lineage>
</organism>
<evidence type="ECO:0000256" key="1">
    <source>
        <dbReference type="SAM" id="Phobius"/>
    </source>
</evidence>
<dbReference type="Proteomes" id="UP000198217">
    <property type="component" value="Chromosome I"/>
</dbReference>
<feature type="transmembrane region" description="Helical" evidence="1">
    <location>
        <begin position="49"/>
        <end position="67"/>
    </location>
</feature>
<keyword evidence="1" id="KW-1133">Transmembrane helix</keyword>